<dbReference type="EMBL" id="CP031194">
    <property type="protein sequence ID" value="AXG81571.1"/>
    <property type="molecule type" value="Genomic_DNA"/>
</dbReference>
<dbReference type="KEGG" id="spad:DVK44_32005"/>
<reference evidence="2" key="1">
    <citation type="submission" date="2018-07" db="EMBL/GenBank/DDBJ databases">
        <authorList>
            <person name="Zhao J."/>
        </authorList>
    </citation>
    <scope>NUCLEOTIDE SEQUENCE [LARGE SCALE GENOMIC DNA]</scope>
    <source>
        <strain evidence="2">GSSD-12</strain>
    </source>
</reference>
<proteinExistence type="predicted"/>
<evidence type="ECO:0008006" key="3">
    <source>
        <dbReference type="Google" id="ProtNLM"/>
    </source>
</evidence>
<name>A0A345HXZ7_9ACTN</name>
<accession>A0A345HXZ7</accession>
<dbReference type="RefSeq" id="WP_114664112.1">
    <property type="nucleotide sequence ID" value="NZ_CP031194.1"/>
</dbReference>
<dbReference type="AlphaFoldDB" id="A0A345HXZ7"/>
<organism evidence="1 2">
    <name type="scientific">Streptomyces paludis</name>
    <dbReference type="NCBI Taxonomy" id="2282738"/>
    <lineage>
        <taxon>Bacteria</taxon>
        <taxon>Bacillati</taxon>
        <taxon>Actinomycetota</taxon>
        <taxon>Actinomycetes</taxon>
        <taxon>Kitasatosporales</taxon>
        <taxon>Streptomycetaceae</taxon>
        <taxon>Streptomyces</taxon>
    </lineage>
</organism>
<dbReference type="InterPro" id="IPR036291">
    <property type="entry name" value="NAD(P)-bd_dom_sf"/>
</dbReference>
<evidence type="ECO:0000313" key="2">
    <source>
        <dbReference type="Proteomes" id="UP000253868"/>
    </source>
</evidence>
<keyword evidence="2" id="KW-1185">Reference proteome</keyword>
<gene>
    <name evidence="1" type="ORF">DVK44_32005</name>
</gene>
<dbReference type="Proteomes" id="UP000253868">
    <property type="component" value="Chromosome"/>
</dbReference>
<dbReference type="SUPFAM" id="SSF51735">
    <property type="entry name" value="NAD(P)-binding Rossmann-fold domains"/>
    <property type="match status" value="1"/>
</dbReference>
<evidence type="ECO:0000313" key="1">
    <source>
        <dbReference type="EMBL" id="AXG81571.1"/>
    </source>
</evidence>
<sequence>MQGLHDKVIVFAGAGGIAAATATFLGAGGARIVVGDVVGTSAETTVRAARDAGGDGIAAAVNLSI</sequence>
<protein>
    <recommendedName>
        <fullName evidence="3">SDR family NAD(P)-dependent oxidoreductase</fullName>
    </recommendedName>
</protein>